<keyword evidence="6 10" id="KW-0028">Amino-acid biosynthesis</keyword>
<comment type="caution">
    <text evidence="12">The sequence shown here is derived from an EMBL/GenBank/DDBJ whole genome shotgun (WGS) entry which is preliminary data.</text>
</comment>
<evidence type="ECO:0000256" key="8">
    <source>
        <dbReference type="ARBA" id="ARBA00022723"/>
    </source>
</evidence>
<dbReference type="PANTHER" id="PTHR46911:SF1">
    <property type="entry name" value="2-ISOPROPYLMALATE SYNTHASE"/>
    <property type="match status" value="1"/>
</dbReference>
<dbReference type="HAMAP" id="MF_00572">
    <property type="entry name" value="LeuA_type2"/>
    <property type="match status" value="1"/>
</dbReference>
<keyword evidence="8 10" id="KW-0479">Metal-binding</keyword>
<name>A0A0W0VWA7_9GAMM</name>
<dbReference type="Pfam" id="PF22615">
    <property type="entry name" value="IPMS_D2"/>
    <property type="match status" value="1"/>
</dbReference>
<organism evidence="12 13">
    <name type="scientific">Legionella lansingensis</name>
    <dbReference type="NCBI Taxonomy" id="45067"/>
    <lineage>
        <taxon>Bacteria</taxon>
        <taxon>Pseudomonadati</taxon>
        <taxon>Pseudomonadota</taxon>
        <taxon>Gammaproteobacteria</taxon>
        <taxon>Legionellales</taxon>
        <taxon>Legionellaceae</taxon>
        <taxon>Legionella</taxon>
    </lineage>
</organism>
<reference evidence="12 13" key="1">
    <citation type="submission" date="2015-11" db="EMBL/GenBank/DDBJ databases">
        <title>Genomic analysis of 38 Legionella species identifies large and diverse effector repertoires.</title>
        <authorList>
            <person name="Burstein D."/>
            <person name="Amaro F."/>
            <person name="Zusman T."/>
            <person name="Lifshitz Z."/>
            <person name="Cohen O."/>
            <person name="Gilbert J.A."/>
            <person name="Pupko T."/>
            <person name="Shuman H.A."/>
            <person name="Segal G."/>
        </authorList>
    </citation>
    <scope>NUCLEOTIDE SEQUENCE [LARGE SCALE GENOMIC DNA]</scope>
    <source>
        <strain evidence="12 13">ATCC 49751</strain>
    </source>
</reference>
<comment type="similarity">
    <text evidence="3 10">Belongs to the alpha-IPM synthase/homocitrate synthase family. LeuA type 2 subfamily.</text>
</comment>
<dbReference type="GO" id="GO:0003985">
    <property type="term" value="F:acetyl-CoA C-acetyltransferase activity"/>
    <property type="evidence" value="ECO:0007669"/>
    <property type="project" value="UniProtKB-UniRule"/>
</dbReference>
<dbReference type="InterPro" id="IPR054692">
    <property type="entry name" value="LeuA-like_post-cat"/>
</dbReference>
<dbReference type="Gene3D" id="3.20.20.70">
    <property type="entry name" value="Aldolase class I"/>
    <property type="match status" value="1"/>
</dbReference>
<comment type="catalytic activity">
    <reaction evidence="1 10">
        <text>3-methyl-2-oxobutanoate + acetyl-CoA + H2O = (2S)-2-isopropylmalate + CoA + H(+)</text>
        <dbReference type="Rhea" id="RHEA:21524"/>
        <dbReference type="ChEBI" id="CHEBI:1178"/>
        <dbReference type="ChEBI" id="CHEBI:11851"/>
        <dbReference type="ChEBI" id="CHEBI:15377"/>
        <dbReference type="ChEBI" id="CHEBI:15378"/>
        <dbReference type="ChEBI" id="CHEBI:57287"/>
        <dbReference type="ChEBI" id="CHEBI:57288"/>
        <dbReference type="EC" id="2.3.3.13"/>
    </reaction>
</comment>
<evidence type="ECO:0000256" key="10">
    <source>
        <dbReference type="HAMAP-Rule" id="MF_00572"/>
    </source>
</evidence>
<dbReference type="PROSITE" id="PS00815">
    <property type="entry name" value="AIPM_HOMOCIT_SYNTH_1"/>
    <property type="match status" value="1"/>
</dbReference>
<accession>A0A0W0VWA7</accession>
<keyword evidence="12" id="KW-0012">Acyltransferase</keyword>
<feature type="region of interest" description="Regulatory domain" evidence="10">
    <location>
        <begin position="437"/>
        <end position="563"/>
    </location>
</feature>
<evidence type="ECO:0000256" key="6">
    <source>
        <dbReference type="ARBA" id="ARBA00022605"/>
    </source>
</evidence>
<dbReference type="GO" id="GO:0003852">
    <property type="term" value="F:2-isopropylmalate synthase activity"/>
    <property type="evidence" value="ECO:0007669"/>
    <property type="project" value="UniProtKB-UniRule"/>
</dbReference>
<dbReference type="AlphaFoldDB" id="A0A0W0VWA7"/>
<dbReference type="InterPro" id="IPR036230">
    <property type="entry name" value="LeuA_allosteric_dom_sf"/>
</dbReference>
<dbReference type="InterPro" id="IPR013785">
    <property type="entry name" value="Aldolase_TIM"/>
</dbReference>
<dbReference type="EMBL" id="LNYI01000010">
    <property type="protein sequence ID" value="KTD24357.1"/>
    <property type="molecule type" value="Genomic_DNA"/>
</dbReference>
<dbReference type="InterPro" id="IPR002034">
    <property type="entry name" value="AIPM/Hcit_synth_CS"/>
</dbReference>
<keyword evidence="10" id="KW-0963">Cytoplasm</keyword>
<keyword evidence="10" id="KW-0460">Magnesium</keyword>
<dbReference type="CDD" id="cd07942">
    <property type="entry name" value="DRE_TIM_LeuA"/>
    <property type="match status" value="1"/>
</dbReference>
<dbReference type="EC" id="2.3.3.13" evidence="4 10"/>
<evidence type="ECO:0000256" key="7">
    <source>
        <dbReference type="ARBA" id="ARBA00022679"/>
    </source>
</evidence>
<sequence>MLKDPSKKYKMFLPLVLQDRQWPNAVISAPPIWCSVDLRDGNQALVVPMNIARKLEMFNCLTRIGFKEIEVGFPSASQVEYNFVRLLIEENRIPNDVTIQVLTQARSHLIEHTFKSLKGVKRAILHFYMATSPTMRQIVFDIKKSELLKLIVSQAQFIKQLAEEAPETEWVFEYSPEMFCITELGFAKDVCDAVVETFGATADKKVIINLPSTVESTTPNVFADQVEWMHRHLKRREAIILSVHAHNDRGTGIASAELALMAGAERLEGTLFGNGERTGNLDLVNVALNMYTQGIYPNLDFSQIDEIREVVEYCNALPVHPRHPYVGDLVYTSFSGSHQDAIKKAFSAQKIDTPWNIPYLPIDPKDLGRSYSAIIRINSQSGKGGVTCLLESEYGLRLPRGLQMEFSKIVKAKMDENEQEFTPKQLWSLFRAEYLNEKQTITYKKHRVEPFKNKKMISVAVEIGITAEIIKLSGIGNGPVDAFTKALSQYFARQIRILDFQQHAIDSGSHAPVACYIELEIEGFSSLFGVGIDTNIVTASFKAILSSINRCAFIRDKILINIP</sequence>
<keyword evidence="5 10" id="KW-0432">Leucine biosynthesis</keyword>
<dbReference type="Pfam" id="PF08502">
    <property type="entry name" value="LeuA_dimer"/>
    <property type="match status" value="1"/>
</dbReference>
<dbReference type="PROSITE" id="PS00816">
    <property type="entry name" value="AIPM_HOMOCIT_SYNTH_2"/>
    <property type="match status" value="1"/>
</dbReference>
<dbReference type="SUPFAM" id="SSF110921">
    <property type="entry name" value="2-isopropylmalate synthase LeuA, allosteric (dimerisation) domain"/>
    <property type="match status" value="1"/>
</dbReference>
<feature type="binding site" evidence="10">
    <location>
        <position position="40"/>
    </location>
    <ligand>
        <name>Mg(2+)</name>
        <dbReference type="ChEBI" id="CHEBI:18420"/>
    </ligand>
</feature>
<dbReference type="RefSeq" id="WP_028373063.1">
    <property type="nucleotide sequence ID" value="NZ_CAAAJD010000009.1"/>
</dbReference>
<dbReference type="eggNOG" id="COG0119">
    <property type="taxonomic scope" value="Bacteria"/>
</dbReference>
<dbReference type="GO" id="GO:0009098">
    <property type="term" value="P:L-leucine biosynthetic process"/>
    <property type="evidence" value="ECO:0007669"/>
    <property type="project" value="UniProtKB-UniRule"/>
</dbReference>
<dbReference type="SUPFAM" id="SSF51569">
    <property type="entry name" value="Aldolase"/>
    <property type="match status" value="1"/>
</dbReference>
<dbReference type="Pfam" id="PF00682">
    <property type="entry name" value="HMGL-like"/>
    <property type="match status" value="1"/>
</dbReference>
<evidence type="ECO:0000256" key="1">
    <source>
        <dbReference type="ARBA" id="ARBA00000064"/>
    </source>
</evidence>
<dbReference type="PATRIC" id="fig|45067.4.peg.521"/>
<evidence type="ECO:0000256" key="4">
    <source>
        <dbReference type="ARBA" id="ARBA00012973"/>
    </source>
</evidence>
<dbReference type="OrthoDB" id="9803573at2"/>
<dbReference type="PANTHER" id="PTHR46911">
    <property type="match status" value="1"/>
</dbReference>
<evidence type="ECO:0000256" key="9">
    <source>
        <dbReference type="ARBA" id="ARBA00023304"/>
    </source>
</evidence>
<gene>
    <name evidence="10 12" type="primary">leuA</name>
    <name evidence="12" type="ORF">Llan_0496</name>
</gene>
<comment type="subcellular location">
    <subcellularLocation>
        <location evidence="10">Cytoplasm</location>
    </subcellularLocation>
</comment>
<evidence type="ECO:0000256" key="5">
    <source>
        <dbReference type="ARBA" id="ARBA00022430"/>
    </source>
</evidence>
<dbReference type="NCBIfam" id="NF002991">
    <property type="entry name" value="PRK03739.1"/>
    <property type="match status" value="1"/>
</dbReference>
<comment type="cofactor">
    <cofactor evidence="10">
        <name>Mg(2+)</name>
        <dbReference type="ChEBI" id="CHEBI:18420"/>
    </cofactor>
</comment>
<dbReference type="Gene3D" id="3.30.160.270">
    <property type="match status" value="1"/>
</dbReference>
<keyword evidence="13" id="KW-1185">Reference proteome</keyword>
<proteinExistence type="inferred from homology"/>
<evidence type="ECO:0000259" key="11">
    <source>
        <dbReference type="PROSITE" id="PS50991"/>
    </source>
</evidence>
<dbReference type="Proteomes" id="UP000054869">
    <property type="component" value="Unassembled WGS sequence"/>
</dbReference>
<evidence type="ECO:0000256" key="3">
    <source>
        <dbReference type="ARBA" id="ARBA00009767"/>
    </source>
</evidence>
<comment type="pathway">
    <text evidence="2 10">Amino-acid biosynthesis; L-leucine biosynthesis; L-leucine from 3-methyl-2-oxobutanoate: step 1/4.</text>
</comment>
<dbReference type="GO" id="GO:0000287">
    <property type="term" value="F:magnesium ion binding"/>
    <property type="evidence" value="ECO:0007669"/>
    <property type="project" value="UniProtKB-UniRule"/>
</dbReference>
<keyword evidence="9 10" id="KW-0100">Branched-chain amino acid biosynthesis</keyword>
<evidence type="ECO:0000313" key="12">
    <source>
        <dbReference type="EMBL" id="KTD24357.1"/>
    </source>
</evidence>
<feature type="binding site" evidence="10">
    <location>
        <position position="244"/>
    </location>
    <ligand>
        <name>Mg(2+)</name>
        <dbReference type="ChEBI" id="CHEBI:18420"/>
    </ligand>
</feature>
<keyword evidence="7 10" id="KW-0808">Transferase</keyword>
<feature type="domain" description="Pyruvate carboxyltransferase" evidence="11">
    <location>
        <begin position="31"/>
        <end position="305"/>
    </location>
</feature>
<dbReference type="PROSITE" id="PS50991">
    <property type="entry name" value="PYR_CT"/>
    <property type="match status" value="1"/>
</dbReference>
<dbReference type="InterPro" id="IPR013709">
    <property type="entry name" value="2-isopropylmalate_synth_dimer"/>
</dbReference>
<feature type="binding site" evidence="10">
    <location>
        <position position="246"/>
    </location>
    <ligand>
        <name>Mg(2+)</name>
        <dbReference type="ChEBI" id="CHEBI:18420"/>
    </ligand>
</feature>
<comment type="subunit">
    <text evidence="10">Homodimer.</text>
</comment>
<comment type="function">
    <text evidence="10">Catalyzes the condensation of the acetyl group of acetyl-CoA with 3-methyl-2-oxobutanoate (2-ketoisovalerate) to form 3-carboxy-3-hydroxy-4-methylpentanoate (2-isopropylmalate).</text>
</comment>
<dbReference type="InterPro" id="IPR039371">
    <property type="entry name" value="LeuA_N_DRE-TIM"/>
</dbReference>
<dbReference type="SUPFAM" id="SSF89000">
    <property type="entry name" value="post-HMGL domain-like"/>
    <property type="match status" value="1"/>
</dbReference>
<dbReference type="STRING" id="45067.Llan_0496"/>
<dbReference type="UniPathway" id="UPA00048">
    <property type="reaction ID" value="UER00070"/>
</dbReference>
<evidence type="ECO:0000256" key="2">
    <source>
        <dbReference type="ARBA" id="ARBA00004689"/>
    </source>
</evidence>
<dbReference type="InterPro" id="IPR005668">
    <property type="entry name" value="IPM_Synthase"/>
</dbReference>
<feature type="binding site" evidence="10">
    <location>
        <position position="280"/>
    </location>
    <ligand>
        <name>Mg(2+)</name>
        <dbReference type="ChEBI" id="CHEBI:18420"/>
    </ligand>
</feature>
<protein>
    <recommendedName>
        <fullName evidence="4 10">2-isopropylmalate synthase</fullName>
        <ecNumber evidence="4 10">2.3.3.13</ecNumber>
    </recommendedName>
    <alternativeName>
        <fullName evidence="10">Alpha-IPM synthase</fullName>
    </alternativeName>
    <alternativeName>
        <fullName evidence="10">Alpha-isopropylmalate synthase</fullName>
    </alternativeName>
</protein>
<dbReference type="GO" id="GO:0005737">
    <property type="term" value="C:cytoplasm"/>
    <property type="evidence" value="ECO:0007669"/>
    <property type="project" value="UniProtKB-SubCell"/>
</dbReference>
<dbReference type="InterPro" id="IPR000891">
    <property type="entry name" value="PYR_CT"/>
</dbReference>
<dbReference type="NCBIfam" id="TIGR00970">
    <property type="entry name" value="leuA_yeast"/>
    <property type="match status" value="1"/>
</dbReference>
<evidence type="ECO:0000313" key="13">
    <source>
        <dbReference type="Proteomes" id="UP000054869"/>
    </source>
</evidence>
<dbReference type="SMART" id="SM00917">
    <property type="entry name" value="LeuA_dimer"/>
    <property type="match status" value="1"/>
</dbReference>